<dbReference type="AlphaFoldDB" id="A0A4P7NR70"/>
<proteinExistence type="predicted"/>
<name>A0A4P7NR70_PYROR</name>
<accession>A0A4P7NR70</accession>
<dbReference type="EMBL" id="CP034209">
    <property type="protein sequence ID" value="QBZ64897.1"/>
    <property type="molecule type" value="Genomic_DNA"/>
</dbReference>
<protein>
    <submittedName>
        <fullName evidence="1">Uncharacterized protein</fullName>
    </submittedName>
</protein>
<feature type="non-terminal residue" evidence="1">
    <location>
        <position position="1"/>
    </location>
</feature>
<reference evidence="1 2" key="1">
    <citation type="journal article" date="2019" name="Mol. Biol. Evol.">
        <title>Blast fungal genomes show frequent chromosomal changes, gene gains and losses, and effector gene turnover.</title>
        <authorList>
            <person name="Gomez Luciano L.B."/>
            <person name="Jason Tsai I."/>
            <person name="Chuma I."/>
            <person name="Tosa Y."/>
            <person name="Chen Y.H."/>
            <person name="Li J.Y."/>
            <person name="Li M.Y."/>
            <person name="Jade Lu M.Y."/>
            <person name="Nakayashiki H."/>
            <person name="Li W.H."/>
        </authorList>
    </citation>
    <scope>NUCLEOTIDE SEQUENCE [LARGE SCALE GENOMIC DNA]</scope>
    <source>
        <strain evidence="1">MZ5-1-6</strain>
    </source>
</reference>
<gene>
    <name evidence="1" type="ORF">PoMZ_06598</name>
</gene>
<dbReference type="Proteomes" id="UP000294847">
    <property type="component" value="Chromosome 6"/>
</dbReference>
<organism evidence="1 2">
    <name type="scientific">Pyricularia oryzae</name>
    <name type="common">Rice blast fungus</name>
    <name type="synonym">Magnaporthe oryzae</name>
    <dbReference type="NCBI Taxonomy" id="318829"/>
    <lineage>
        <taxon>Eukaryota</taxon>
        <taxon>Fungi</taxon>
        <taxon>Dikarya</taxon>
        <taxon>Ascomycota</taxon>
        <taxon>Pezizomycotina</taxon>
        <taxon>Sordariomycetes</taxon>
        <taxon>Sordariomycetidae</taxon>
        <taxon>Magnaporthales</taxon>
        <taxon>Pyriculariaceae</taxon>
        <taxon>Pyricularia</taxon>
    </lineage>
</organism>
<sequence>RLVSWASTSHKGERTVESERIIIVWTTWYKGITQPNAGHSSGWAQQTPGPAGKMIAKSISKRSLLMEPQSGKQCDLGQACGTSNVTMASQLLRRHNYLVPGKGLIHRLDRPEIHVRPGANFPAERFSPGQIIENR</sequence>
<evidence type="ECO:0000313" key="1">
    <source>
        <dbReference type="EMBL" id="QBZ64897.1"/>
    </source>
</evidence>
<evidence type="ECO:0000313" key="2">
    <source>
        <dbReference type="Proteomes" id="UP000294847"/>
    </source>
</evidence>